<dbReference type="PANTHER" id="PTHR22604">
    <property type="entry name" value="OXIDOREDUCTASES"/>
    <property type="match status" value="1"/>
</dbReference>
<evidence type="ECO:0000256" key="3">
    <source>
        <dbReference type="SAM" id="MobiDB-lite"/>
    </source>
</evidence>
<dbReference type="InterPro" id="IPR050984">
    <property type="entry name" value="Gfo/Idh/MocA_domain"/>
</dbReference>
<dbReference type="SUPFAM" id="SSF55347">
    <property type="entry name" value="Glyceraldehyde-3-phosphate dehydrogenase-like, C-terminal domain"/>
    <property type="match status" value="1"/>
</dbReference>
<dbReference type="Gene3D" id="3.30.360.10">
    <property type="entry name" value="Dihydrodipicolinate Reductase, domain 2"/>
    <property type="match status" value="1"/>
</dbReference>
<gene>
    <name evidence="6" type="ORF">ACFQ5X_45775</name>
</gene>
<feature type="region of interest" description="Disordered" evidence="3">
    <location>
        <begin position="325"/>
        <end position="360"/>
    </location>
</feature>
<dbReference type="InterPro" id="IPR055170">
    <property type="entry name" value="GFO_IDH_MocA-like_dom"/>
</dbReference>
<name>A0ABW3XVC5_9ACTN</name>
<evidence type="ECO:0000259" key="4">
    <source>
        <dbReference type="Pfam" id="PF01408"/>
    </source>
</evidence>
<feature type="domain" description="GFO/IDH/MocA-like oxidoreductase" evidence="5">
    <location>
        <begin position="134"/>
        <end position="249"/>
    </location>
</feature>
<comment type="caution">
    <text evidence="6">The sequence shown here is derived from an EMBL/GenBank/DDBJ whole genome shotgun (WGS) entry which is preliminary data.</text>
</comment>
<dbReference type="Pfam" id="PF01408">
    <property type="entry name" value="GFO_IDH_MocA"/>
    <property type="match status" value="1"/>
</dbReference>
<feature type="domain" description="Gfo/Idh/MocA-like oxidoreductase N-terminal" evidence="4">
    <location>
        <begin position="11"/>
        <end position="121"/>
    </location>
</feature>
<organism evidence="6 7">
    <name type="scientific">Streptomyces kaempferi</name>
    <dbReference type="NCBI Taxonomy" id="333725"/>
    <lineage>
        <taxon>Bacteria</taxon>
        <taxon>Bacillati</taxon>
        <taxon>Actinomycetota</taxon>
        <taxon>Actinomycetes</taxon>
        <taxon>Kitasatosporales</taxon>
        <taxon>Streptomycetaceae</taxon>
        <taxon>Streptomyces</taxon>
    </lineage>
</organism>
<dbReference type="Proteomes" id="UP001597058">
    <property type="component" value="Unassembled WGS sequence"/>
</dbReference>
<dbReference type="PANTHER" id="PTHR22604:SF105">
    <property type="entry name" value="TRANS-1,2-DIHYDROBENZENE-1,2-DIOL DEHYDROGENASE"/>
    <property type="match status" value="1"/>
</dbReference>
<accession>A0ABW3XVC5</accession>
<dbReference type="RefSeq" id="WP_381243312.1">
    <property type="nucleotide sequence ID" value="NZ_JBHSKH010000154.1"/>
</dbReference>
<dbReference type="Pfam" id="PF22725">
    <property type="entry name" value="GFO_IDH_MocA_C3"/>
    <property type="match status" value="1"/>
</dbReference>
<feature type="compositionally biased region" description="Polar residues" evidence="3">
    <location>
        <begin position="341"/>
        <end position="360"/>
    </location>
</feature>
<evidence type="ECO:0000313" key="6">
    <source>
        <dbReference type="EMBL" id="MFD1313042.1"/>
    </source>
</evidence>
<evidence type="ECO:0000259" key="5">
    <source>
        <dbReference type="Pfam" id="PF22725"/>
    </source>
</evidence>
<proteinExistence type="inferred from homology"/>
<dbReference type="InterPro" id="IPR000683">
    <property type="entry name" value="Gfo/Idh/MocA-like_OxRdtase_N"/>
</dbReference>
<dbReference type="InterPro" id="IPR036291">
    <property type="entry name" value="NAD(P)-bd_dom_sf"/>
</dbReference>
<reference evidence="7" key="1">
    <citation type="journal article" date="2019" name="Int. J. Syst. Evol. Microbiol.">
        <title>The Global Catalogue of Microorganisms (GCM) 10K type strain sequencing project: providing services to taxonomists for standard genome sequencing and annotation.</title>
        <authorList>
            <consortium name="The Broad Institute Genomics Platform"/>
            <consortium name="The Broad Institute Genome Sequencing Center for Infectious Disease"/>
            <person name="Wu L."/>
            <person name="Ma J."/>
        </authorList>
    </citation>
    <scope>NUCLEOTIDE SEQUENCE [LARGE SCALE GENOMIC DNA]</scope>
    <source>
        <strain evidence="7">CGMCC 4.7020</strain>
    </source>
</reference>
<sequence length="360" mass="38257">MTPANGKAVGWGFLGAGHIATASLGPALRGLPGTELRAAAGRDLRRTRALGAVSTYTDYADLLADESVDVVYIALHNSVHATWAMRALRAGKHVLCEKPLGLSAAEVKDIADAARAADRLLVEAAWNRWHPRTRDIAELLARGAVGEVRHVEAAFDGADPDRHNYRRDAALGGGALLDVGCYAVSAVLAAYGWAVPTVTAVRRDSWPGGSADRHTYAELRFDRGTAVLLASLTGTGHEALVITGTTGVLRLDRPFTAGREPAALRLETGFEADKRHYPPVDPYALMATEVTRAVSGAPSAYLVPLDQSLAVAEAMDSIRRFPTRMCRSSPPWPPGPLRPISESTPLPAQPVTRSHGGNSC</sequence>
<keyword evidence="7" id="KW-1185">Reference proteome</keyword>
<dbReference type="Gene3D" id="3.40.50.720">
    <property type="entry name" value="NAD(P)-binding Rossmann-like Domain"/>
    <property type="match status" value="1"/>
</dbReference>
<protein>
    <submittedName>
        <fullName evidence="6">Gfo/Idh/MocA family protein</fullName>
    </submittedName>
</protein>
<evidence type="ECO:0000256" key="1">
    <source>
        <dbReference type="ARBA" id="ARBA00010928"/>
    </source>
</evidence>
<evidence type="ECO:0000313" key="7">
    <source>
        <dbReference type="Proteomes" id="UP001597058"/>
    </source>
</evidence>
<keyword evidence="2" id="KW-0560">Oxidoreductase</keyword>
<dbReference type="SUPFAM" id="SSF51735">
    <property type="entry name" value="NAD(P)-binding Rossmann-fold domains"/>
    <property type="match status" value="1"/>
</dbReference>
<comment type="similarity">
    <text evidence="1">Belongs to the Gfo/Idh/MocA family.</text>
</comment>
<dbReference type="EMBL" id="JBHTMM010000155">
    <property type="protein sequence ID" value="MFD1313042.1"/>
    <property type="molecule type" value="Genomic_DNA"/>
</dbReference>
<evidence type="ECO:0000256" key="2">
    <source>
        <dbReference type="ARBA" id="ARBA00023002"/>
    </source>
</evidence>